<protein>
    <submittedName>
        <fullName evidence="1">Adenylate kinase family enzyme</fullName>
    </submittedName>
</protein>
<dbReference type="AlphaFoldDB" id="A0A7W7SSQ6"/>
<sequence>MAQRIALVGPVASGKSTLATAIAAHTGLRHVDLDDLFWGPQWTPVGASDFHDAVRHALAARAWIADGNYGGDVAEILLERAELTIWLDLPLRTCLPRLIRRSIRRAATGQELFAGNRETFRHLVSRDSILWWGPAHHHRHRRRWAQRLHPLTAGGLSVLHLDQPAAVAPQLRAHGLLAPKEA</sequence>
<reference evidence="1 2" key="1">
    <citation type="submission" date="2020-08" db="EMBL/GenBank/DDBJ databases">
        <title>Sequencing the genomes of 1000 actinobacteria strains.</title>
        <authorList>
            <person name="Klenk H.-P."/>
        </authorList>
    </citation>
    <scope>NUCLEOTIDE SEQUENCE [LARGE SCALE GENOMIC DNA]</scope>
    <source>
        <strain evidence="1 2">DSM 45886</strain>
    </source>
</reference>
<accession>A0A7W7SSQ6</accession>
<evidence type="ECO:0000313" key="1">
    <source>
        <dbReference type="EMBL" id="MBB4960268.1"/>
    </source>
</evidence>
<keyword evidence="1" id="KW-0418">Kinase</keyword>
<dbReference type="PANTHER" id="PTHR37816">
    <property type="entry name" value="YALI0E33011P"/>
    <property type="match status" value="1"/>
</dbReference>
<comment type="caution">
    <text evidence="1">The sequence shown here is derived from an EMBL/GenBank/DDBJ whole genome shotgun (WGS) entry which is preliminary data.</text>
</comment>
<dbReference type="Gene3D" id="3.40.50.300">
    <property type="entry name" value="P-loop containing nucleotide triphosphate hydrolases"/>
    <property type="match status" value="1"/>
</dbReference>
<dbReference type="GO" id="GO:0016301">
    <property type="term" value="F:kinase activity"/>
    <property type="evidence" value="ECO:0007669"/>
    <property type="project" value="UniProtKB-KW"/>
</dbReference>
<gene>
    <name evidence="1" type="ORF">FHR38_004001</name>
</gene>
<dbReference type="EMBL" id="JACHJW010000001">
    <property type="protein sequence ID" value="MBB4960268.1"/>
    <property type="molecule type" value="Genomic_DNA"/>
</dbReference>
<dbReference type="InterPro" id="IPR027417">
    <property type="entry name" value="P-loop_NTPase"/>
</dbReference>
<dbReference type="SUPFAM" id="SSF52540">
    <property type="entry name" value="P-loop containing nucleoside triphosphate hydrolases"/>
    <property type="match status" value="1"/>
</dbReference>
<name>A0A7W7SSQ6_9ACTN</name>
<keyword evidence="1" id="KW-0808">Transferase</keyword>
<dbReference type="InterPro" id="IPR052922">
    <property type="entry name" value="Cytidylate_Kinase-2"/>
</dbReference>
<dbReference type="RefSeq" id="WP_221449092.1">
    <property type="nucleotide sequence ID" value="NZ_JACHJW010000001.1"/>
</dbReference>
<keyword evidence="2" id="KW-1185">Reference proteome</keyword>
<evidence type="ECO:0000313" key="2">
    <source>
        <dbReference type="Proteomes" id="UP000578819"/>
    </source>
</evidence>
<dbReference type="Proteomes" id="UP000578819">
    <property type="component" value="Unassembled WGS sequence"/>
</dbReference>
<proteinExistence type="predicted"/>
<dbReference type="PANTHER" id="PTHR37816:SF1">
    <property type="entry name" value="TOXIN"/>
    <property type="match status" value="1"/>
</dbReference>
<organism evidence="1 2">
    <name type="scientific">Micromonospora polyrhachis</name>
    <dbReference type="NCBI Taxonomy" id="1282883"/>
    <lineage>
        <taxon>Bacteria</taxon>
        <taxon>Bacillati</taxon>
        <taxon>Actinomycetota</taxon>
        <taxon>Actinomycetes</taxon>
        <taxon>Micromonosporales</taxon>
        <taxon>Micromonosporaceae</taxon>
        <taxon>Micromonospora</taxon>
    </lineage>
</organism>